<dbReference type="InterPro" id="IPR013783">
    <property type="entry name" value="Ig-like_fold"/>
</dbReference>
<dbReference type="Gene3D" id="2.70.98.10">
    <property type="match status" value="1"/>
</dbReference>
<dbReference type="SUPFAM" id="SSF51445">
    <property type="entry name" value="(Trans)glycosidases"/>
    <property type="match status" value="1"/>
</dbReference>
<reference evidence="9 10" key="2">
    <citation type="submission" date="2018-09" db="EMBL/GenBank/DDBJ databases">
        <title>Genome of Sphaerochaeta halotolerans strain 4-11.</title>
        <authorList>
            <person name="Nazina T.N."/>
            <person name="Sokolova D.S."/>
        </authorList>
    </citation>
    <scope>NUCLEOTIDE SEQUENCE [LARGE SCALE GENOMIC DNA]</scope>
    <source>
        <strain evidence="9 10">4-11</strain>
    </source>
</reference>
<dbReference type="InterPro" id="IPR006102">
    <property type="entry name" value="Ig-like_GH2"/>
</dbReference>
<dbReference type="Pfam" id="PF16353">
    <property type="entry name" value="LacZ_4"/>
    <property type="match status" value="1"/>
</dbReference>
<dbReference type="GO" id="GO:0005990">
    <property type="term" value="P:lactose catabolic process"/>
    <property type="evidence" value="ECO:0007669"/>
    <property type="project" value="TreeGrafter"/>
</dbReference>
<name>A0A372MGS6_9SPIR</name>
<dbReference type="InterPro" id="IPR011013">
    <property type="entry name" value="Gal_mutarotase_sf_dom"/>
</dbReference>
<keyword evidence="5 7" id="KW-0326">Glycosidase</keyword>
<dbReference type="PANTHER" id="PTHR46323">
    <property type="entry name" value="BETA-GALACTOSIDASE"/>
    <property type="match status" value="1"/>
</dbReference>
<evidence type="ECO:0000259" key="8">
    <source>
        <dbReference type="SMART" id="SM01038"/>
    </source>
</evidence>
<dbReference type="Gene3D" id="2.60.120.260">
    <property type="entry name" value="Galactose-binding domain-like"/>
    <property type="match status" value="1"/>
</dbReference>
<dbReference type="InterPro" id="IPR008979">
    <property type="entry name" value="Galactose-bd-like_sf"/>
</dbReference>
<keyword evidence="4 7" id="KW-0378">Hydrolase</keyword>
<dbReference type="Pfam" id="PF02836">
    <property type="entry name" value="Glyco_hydro_2_C"/>
    <property type="match status" value="1"/>
</dbReference>
<dbReference type="InterPro" id="IPR006101">
    <property type="entry name" value="Glyco_hydro_2"/>
</dbReference>
<gene>
    <name evidence="9" type="ORF">DYP60_07145</name>
</gene>
<evidence type="ECO:0000256" key="1">
    <source>
        <dbReference type="ARBA" id="ARBA00001412"/>
    </source>
</evidence>
<protein>
    <recommendedName>
        <fullName evidence="3 7">Beta-galactosidase</fullName>
        <ecNumber evidence="3 7">3.2.1.23</ecNumber>
    </recommendedName>
    <alternativeName>
        <fullName evidence="6 7">Lactase</fullName>
    </alternativeName>
</protein>
<reference evidence="10" key="1">
    <citation type="submission" date="2018-08" db="EMBL/GenBank/DDBJ databases">
        <authorList>
            <person name="Grouzdev D.S."/>
            <person name="Krutkina M.S."/>
        </authorList>
    </citation>
    <scope>NUCLEOTIDE SEQUENCE [LARGE SCALE GENOMIC DNA]</scope>
    <source>
        <strain evidence="10">4-11</strain>
    </source>
</reference>
<dbReference type="InterPro" id="IPR050347">
    <property type="entry name" value="Bact_Beta-galactosidase"/>
</dbReference>
<dbReference type="Pfam" id="PF02929">
    <property type="entry name" value="Bgal_small_N"/>
    <property type="match status" value="1"/>
</dbReference>
<dbReference type="Proteomes" id="UP000264002">
    <property type="component" value="Unassembled WGS sequence"/>
</dbReference>
<sequence length="1051" mass="119472">MEIVFLRHKAWQQPSLTSVNRLPANSLPPAFVSAEDAIRWAKEGPEGWDRLVSPYQVMLNGTWSFRYYDTPLQLEDAVIQPDCDLTFDPIRVPGAWSVQGWDKPHYTNVIMPFKNTPPFPPEVNPTGVYRKQFIIDDEWMGRKTILKVGSAESYLEVYLNGSFIGMSKDSRLPALFDLTPALERGANTLVLIVVRYSDASYVEDQDQWWFGGIHRSVTLISEGNDSLQDMKVTHTINDDFSKAHIHIKAPYGGKDGRVMLVSLYDPEGALIISRHVTGNGGNYETTFEVEHPQLWSSEKPVLYCLSFSLDADREHRSCMVGLRKVEIARRSLLINGKRVFIKGINRHEHDERSAKTLSTGSMVKDIKLMKQYNFNAVRTCHYPNDEIWYELCDRYGLYVMDEANIETHANYDSICRDEEWASCFLERVQRMVRRDYNHPSVIIWSLGNESGYGNNHDACAGWIRSYDKHRPIHYEGAIRPEWGQGPYSLSSLKRGRFATDIIAPMYPPISLIEDWDHSTESDEDDRPLIMCEYSHAMGNSNGSLGDYWRVIKKSRGIQGGFIWDWVDQGILVDEQGTPVGFSSQGYTNKEGIKAWRYGGDFGDQPTDYDFCLNGLVLPDRTVKPAMAECLKVQQSIQITSENPANGTFTLLNEQDFTTTEQLSVRYRLVSEADPKVLEGTLSLPVVDPGCKLDFSVSTILGEDARSLMRYGETFLLFEIFLTEPTAWAEAGHVVAWQQFRLSQAPKKAFPVPEAFLAQDREGTYVVETEAYRALIGKDGLLHSLSFAGQKELLASPLRVNLFRCPTENDGIKTLQANTDEAEFAFYHENKAFGPWFQHKLDQVDTVLEDIRLEEGQLCSQHRLENPDKEVLGTFIQHWVFSSDKLHYQCTFDLNDTVGDYPRVGLACELERRWSACRYFGLGPHENYPDRKDGAIMGEYHATVDELYVPYIVPQDYGMHTALKRLDLYDGNTGSVQISGESPFSFAFHRYSMGELWDKLHADKLELSAVHHLYLDAAVRGVGTATCGPDTLQQYRVPSGVYHLSFTISSSR</sequence>
<dbReference type="EMBL" id="QUWK01000006">
    <property type="protein sequence ID" value="RFU94991.1"/>
    <property type="molecule type" value="Genomic_DNA"/>
</dbReference>
<dbReference type="Pfam" id="PF00703">
    <property type="entry name" value="Glyco_hydro_2"/>
    <property type="match status" value="1"/>
</dbReference>
<dbReference type="InterPro" id="IPR017853">
    <property type="entry name" value="GH"/>
</dbReference>
<dbReference type="PROSITE" id="PS00719">
    <property type="entry name" value="GLYCOSYL_HYDROL_F2_1"/>
    <property type="match status" value="1"/>
</dbReference>
<dbReference type="AlphaFoldDB" id="A0A372MGS6"/>
<proteinExistence type="inferred from homology"/>
<dbReference type="GO" id="GO:0004565">
    <property type="term" value="F:beta-galactosidase activity"/>
    <property type="evidence" value="ECO:0007669"/>
    <property type="project" value="UniProtKB-EC"/>
</dbReference>
<dbReference type="InterPro" id="IPR004199">
    <property type="entry name" value="B-gal_small/dom_5"/>
</dbReference>
<dbReference type="SMART" id="SM01038">
    <property type="entry name" value="Bgal_small_N"/>
    <property type="match status" value="1"/>
</dbReference>
<dbReference type="PRINTS" id="PR00132">
    <property type="entry name" value="GLHYDRLASE2"/>
</dbReference>
<dbReference type="InterPro" id="IPR032312">
    <property type="entry name" value="LacZ_4"/>
</dbReference>
<evidence type="ECO:0000256" key="4">
    <source>
        <dbReference type="ARBA" id="ARBA00022801"/>
    </source>
</evidence>
<comment type="catalytic activity">
    <reaction evidence="1 7">
        <text>Hydrolysis of terminal non-reducing beta-D-galactose residues in beta-D-galactosides.</text>
        <dbReference type="EC" id="3.2.1.23"/>
    </reaction>
</comment>
<dbReference type="InterPro" id="IPR006104">
    <property type="entry name" value="Glyco_hydro_2_N"/>
</dbReference>
<organism evidence="9 10">
    <name type="scientific">Sphaerochaeta halotolerans</name>
    <dbReference type="NCBI Taxonomy" id="2293840"/>
    <lineage>
        <taxon>Bacteria</taxon>
        <taxon>Pseudomonadati</taxon>
        <taxon>Spirochaetota</taxon>
        <taxon>Spirochaetia</taxon>
        <taxon>Spirochaetales</taxon>
        <taxon>Sphaerochaetaceae</taxon>
        <taxon>Sphaerochaeta</taxon>
    </lineage>
</organism>
<dbReference type="InterPro" id="IPR023230">
    <property type="entry name" value="Glyco_hydro_2_CS"/>
</dbReference>
<keyword evidence="10" id="KW-1185">Reference proteome</keyword>
<dbReference type="InterPro" id="IPR006103">
    <property type="entry name" value="Glyco_hydro_2_cat"/>
</dbReference>
<dbReference type="SUPFAM" id="SSF49303">
    <property type="entry name" value="beta-Galactosidase/glucuronidase domain"/>
    <property type="match status" value="2"/>
</dbReference>
<evidence type="ECO:0000256" key="7">
    <source>
        <dbReference type="RuleBase" id="RU361154"/>
    </source>
</evidence>
<feature type="domain" description="Beta galactosidase small chain/" evidence="8">
    <location>
        <begin position="765"/>
        <end position="1048"/>
    </location>
</feature>
<dbReference type="EC" id="3.2.1.23" evidence="3 7"/>
<evidence type="ECO:0000256" key="5">
    <source>
        <dbReference type="ARBA" id="ARBA00023295"/>
    </source>
</evidence>
<dbReference type="Gene3D" id="2.60.40.10">
    <property type="entry name" value="Immunoglobulins"/>
    <property type="match status" value="2"/>
</dbReference>
<comment type="similarity">
    <text evidence="2 7">Belongs to the glycosyl hydrolase 2 family.</text>
</comment>
<evidence type="ECO:0000256" key="2">
    <source>
        <dbReference type="ARBA" id="ARBA00007401"/>
    </source>
</evidence>
<dbReference type="SUPFAM" id="SSF49785">
    <property type="entry name" value="Galactose-binding domain-like"/>
    <property type="match status" value="1"/>
</dbReference>
<dbReference type="InterPro" id="IPR036156">
    <property type="entry name" value="Beta-gal/glucu_dom_sf"/>
</dbReference>
<evidence type="ECO:0000313" key="10">
    <source>
        <dbReference type="Proteomes" id="UP000264002"/>
    </source>
</evidence>
<dbReference type="PANTHER" id="PTHR46323:SF2">
    <property type="entry name" value="BETA-GALACTOSIDASE"/>
    <property type="match status" value="1"/>
</dbReference>
<dbReference type="SUPFAM" id="SSF74650">
    <property type="entry name" value="Galactose mutarotase-like"/>
    <property type="match status" value="1"/>
</dbReference>
<dbReference type="GO" id="GO:0030246">
    <property type="term" value="F:carbohydrate binding"/>
    <property type="evidence" value="ECO:0007669"/>
    <property type="project" value="InterPro"/>
</dbReference>
<evidence type="ECO:0000256" key="3">
    <source>
        <dbReference type="ARBA" id="ARBA00012756"/>
    </source>
</evidence>
<dbReference type="GO" id="GO:0009341">
    <property type="term" value="C:beta-galactosidase complex"/>
    <property type="evidence" value="ECO:0007669"/>
    <property type="project" value="InterPro"/>
</dbReference>
<dbReference type="Gene3D" id="3.20.20.80">
    <property type="entry name" value="Glycosidases"/>
    <property type="match status" value="1"/>
</dbReference>
<accession>A0A372MGS6</accession>
<dbReference type="InterPro" id="IPR014718">
    <property type="entry name" value="GH-type_carb-bd"/>
</dbReference>
<comment type="caution">
    <text evidence="9">The sequence shown here is derived from an EMBL/GenBank/DDBJ whole genome shotgun (WGS) entry which is preliminary data.</text>
</comment>
<dbReference type="RefSeq" id="WP_117330224.1">
    <property type="nucleotide sequence ID" value="NZ_QUWK01000006.1"/>
</dbReference>
<evidence type="ECO:0000313" key="9">
    <source>
        <dbReference type="EMBL" id="RFU94991.1"/>
    </source>
</evidence>
<dbReference type="Pfam" id="PF02837">
    <property type="entry name" value="Glyco_hydro_2_N"/>
    <property type="match status" value="1"/>
</dbReference>
<evidence type="ECO:0000256" key="6">
    <source>
        <dbReference type="ARBA" id="ARBA00032230"/>
    </source>
</evidence>